<feature type="transmembrane region" description="Helical" evidence="7">
    <location>
        <begin position="7"/>
        <end position="27"/>
    </location>
</feature>
<dbReference type="GO" id="GO:0005886">
    <property type="term" value="C:plasma membrane"/>
    <property type="evidence" value="ECO:0007669"/>
    <property type="project" value="UniProtKB-SubCell"/>
</dbReference>
<feature type="transmembrane region" description="Helical" evidence="7">
    <location>
        <begin position="33"/>
        <end position="55"/>
    </location>
</feature>
<evidence type="ECO:0000256" key="7">
    <source>
        <dbReference type="SAM" id="Phobius"/>
    </source>
</evidence>
<dbReference type="Pfam" id="PF09335">
    <property type="entry name" value="VTT_dom"/>
    <property type="match status" value="1"/>
</dbReference>
<evidence type="ECO:0000313" key="10">
    <source>
        <dbReference type="Proteomes" id="UP000186002"/>
    </source>
</evidence>
<keyword evidence="10" id="KW-1185">Reference proteome</keyword>
<dbReference type="InterPro" id="IPR025902">
    <property type="entry name" value="LssY-like-C_dom"/>
</dbReference>
<organism evidence="9 10">
    <name type="scientific">Roseibium suaedae</name>
    <dbReference type="NCBI Taxonomy" id="735517"/>
    <lineage>
        <taxon>Bacteria</taxon>
        <taxon>Pseudomonadati</taxon>
        <taxon>Pseudomonadota</taxon>
        <taxon>Alphaproteobacteria</taxon>
        <taxon>Hyphomicrobiales</taxon>
        <taxon>Stappiaceae</taxon>
        <taxon>Roseibium</taxon>
    </lineage>
</organism>
<comment type="subcellular location">
    <subcellularLocation>
        <location evidence="1">Cell membrane</location>
        <topology evidence="1">Multi-pass membrane protein</topology>
    </subcellularLocation>
</comment>
<feature type="transmembrane region" description="Helical" evidence="7">
    <location>
        <begin position="297"/>
        <end position="319"/>
    </location>
</feature>
<dbReference type="EMBL" id="FRBW01000001">
    <property type="protein sequence ID" value="SHL25409.1"/>
    <property type="molecule type" value="Genomic_DNA"/>
</dbReference>
<feature type="transmembrane region" description="Helical" evidence="7">
    <location>
        <begin position="151"/>
        <end position="172"/>
    </location>
</feature>
<dbReference type="PANTHER" id="PTHR30353:SF15">
    <property type="entry name" value="INNER MEMBRANE PROTEIN YABI"/>
    <property type="match status" value="1"/>
</dbReference>
<dbReference type="SMART" id="SM00014">
    <property type="entry name" value="acidPPc"/>
    <property type="match status" value="1"/>
</dbReference>
<evidence type="ECO:0000256" key="3">
    <source>
        <dbReference type="ARBA" id="ARBA00022475"/>
    </source>
</evidence>
<proteinExistence type="inferred from homology"/>
<dbReference type="CDD" id="cd03392">
    <property type="entry name" value="PAP2_like_2"/>
    <property type="match status" value="1"/>
</dbReference>
<feature type="transmembrane region" description="Helical" evidence="7">
    <location>
        <begin position="326"/>
        <end position="343"/>
    </location>
</feature>
<reference evidence="9 10" key="1">
    <citation type="submission" date="2016-11" db="EMBL/GenBank/DDBJ databases">
        <authorList>
            <person name="Jaros S."/>
            <person name="Januszkiewicz K."/>
            <person name="Wedrychowicz H."/>
        </authorList>
    </citation>
    <scope>NUCLEOTIDE SEQUENCE [LARGE SCALE GENOMIC DNA]</scope>
    <source>
        <strain evidence="9 10">DSM 22153</strain>
    </source>
</reference>
<protein>
    <submittedName>
        <fullName evidence="9">Undecaprenyl-diphosphatase</fullName>
    </submittedName>
</protein>
<dbReference type="PANTHER" id="PTHR30353">
    <property type="entry name" value="INNER MEMBRANE PROTEIN DEDA-RELATED"/>
    <property type="match status" value="1"/>
</dbReference>
<evidence type="ECO:0000256" key="1">
    <source>
        <dbReference type="ARBA" id="ARBA00004651"/>
    </source>
</evidence>
<comment type="similarity">
    <text evidence="2">Belongs to the DedA family.</text>
</comment>
<dbReference type="InterPro" id="IPR000326">
    <property type="entry name" value="PAP2/HPO"/>
</dbReference>
<feature type="transmembrane region" description="Helical" evidence="7">
    <location>
        <begin position="241"/>
        <end position="262"/>
    </location>
</feature>
<keyword evidence="6 7" id="KW-0472">Membrane</keyword>
<accession>A0A1M6Z4Y1</accession>
<dbReference type="Pfam" id="PF01569">
    <property type="entry name" value="PAP2"/>
    <property type="match status" value="1"/>
</dbReference>
<feature type="transmembrane region" description="Helical" evidence="7">
    <location>
        <begin position="62"/>
        <end position="80"/>
    </location>
</feature>
<evidence type="ECO:0000259" key="8">
    <source>
        <dbReference type="SMART" id="SM00014"/>
    </source>
</evidence>
<feature type="transmembrane region" description="Helical" evidence="7">
    <location>
        <begin position="363"/>
        <end position="383"/>
    </location>
</feature>
<dbReference type="InterPro" id="IPR032818">
    <property type="entry name" value="DedA-like"/>
</dbReference>
<dbReference type="STRING" id="735517.SAMN05444272_0129"/>
<keyword evidence="4 7" id="KW-0812">Transmembrane</keyword>
<feature type="transmembrane region" description="Helical" evidence="7">
    <location>
        <begin position="421"/>
        <end position="440"/>
    </location>
</feature>
<name>A0A1M6Z4Y1_9HYPH</name>
<sequence>MTALFEYLVNFIGDNPALAGAICFAAAMGEALFIIGLVVPSTVVLVGAGTLIGLGKLNGVEIFIWTTLGATAGDAVSYWFGHFYKDKVRKIWPLSRYTQLVDKGEEFFKIHGGKSVFIGRFVPGVKSVVPGIAGMVGMNATRFTVINITSAFAWTAAHLGPGIIAGTALSAIGEVSGRLAVVLGGLLVIAFVIVMLGRWMILIIMPLFPNAHSAVVNWFARRPDRVSRWIAETFDPQHPRSTGMLVSAVVLLITMPLFFWFMGEIAPGEPMVRADVAILNMFTDLRSPIGDQLMTTITMLGDGIVVAVVALTVTAYLFLRKAWRRAVGFLIAIGGTALFVPLFKSLLERSRPMDLYTGADAFSFPSGHATLNTVLFGICAVLIAHDRSRWAKASIFTITATYVIAIGFSRVYLGAHWMSDVLAGTLFGLGMVSAFGFVFGPIHNEKVGRLTLAGLIVLILAGFGSWHVSRDFSTAMETYKPRHDRRLLTASEWQSFGWATLPDHRIELSGETKEPLVIQYAGAPDGLAKALESNGWQPAPEWTLSSATGFIVGETPADKLPALPRTQNGRQPALILIRSDDDKTTGGSRWILRLWPGNTEVLRNGTVLPLYSGSILHEEILRPMGEFSGPKIDRQAPALEDNPVRKLPGALVRTRDDGTSVVLAVDPDASAPLFSRPAQPAPQ</sequence>
<keyword evidence="3" id="KW-1003">Cell membrane</keyword>
<evidence type="ECO:0000313" key="9">
    <source>
        <dbReference type="EMBL" id="SHL25409.1"/>
    </source>
</evidence>
<dbReference type="InterPro" id="IPR032816">
    <property type="entry name" value="VTT_dom"/>
</dbReference>
<dbReference type="AlphaFoldDB" id="A0A1M6Z4Y1"/>
<evidence type="ECO:0000256" key="5">
    <source>
        <dbReference type="ARBA" id="ARBA00022989"/>
    </source>
</evidence>
<evidence type="ECO:0000256" key="6">
    <source>
        <dbReference type="ARBA" id="ARBA00023136"/>
    </source>
</evidence>
<feature type="transmembrane region" description="Helical" evidence="7">
    <location>
        <begin position="447"/>
        <end position="468"/>
    </location>
</feature>
<dbReference type="Pfam" id="PF14067">
    <property type="entry name" value="LssY_C"/>
    <property type="match status" value="1"/>
</dbReference>
<dbReference type="Gene3D" id="1.20.144.10">
    <property type="entry name" value="Phosphatidic acid phosphatase type 2/haloperoxidase"/>
    <property type="match status" value="1"/>
</dbReference>
<dbReference type="Proteomes" id="UP000186002">
    <property type="component" value="Unassembled WGS sequence"/>
</dbReference>
<dbReference type="InterPro" id="IPR036938">
    <property type="entry name" value="PAP2/HPO_sf"/>
</dbReference>
<feature type="transmembrane region" description="Helical" evidence="7">
    <location>
        <begin position="395"/>
        <end position="415"/>
    </location>
</feature>
<keyword evidence="5 7" id="KW-1133">Transmembrane helix</keyword>
<dbReference type="SUPFAM" id="SSF48317">
    <property type="entry name" value="Acid phosphatase/Vanadium-dependent haloperoxidase"/>
    <property type="match status" value="1"/>
</dbReference>
<feature type="transmembrane region" description="Helical" evidence="7">
    <location>
        <begin position="179"/>
        <end position="196"/>
    </location>
</feature>
<evidence type="ECO:0000256" key="4">
    <source>
        <dbReference type="ARBA" id="ARBA00022692"/>
    </source>
</evidence>
<gene>
    <name evidence="9" type="ORF">SAMN05444272_0129</name>
</gene>
<evidence type="ECO:0000256" key="2">
    <source>
        <dbReference type="ARBA" id="ARBA00010792"/>
    </source>
</evidence>
<feature type="domain" description="Phosphatidic acid phosphatase type 2/haloperoxidase" evidence="8">
    <location>
        <begin position="326"/>
        <end position="436"/>
    </location>
</feature>
<dbReference type="RefSeq" id="WP_073007457.1">
    <property type="nucleotide sequence ID" value="NZ_FRBW01000001.1"/>
</dbReference>